<accession>A0A8H6UZF1</accession>
<evidence type="ECO:0000256" key="1">
    <source>
        <dbReference type="SAM" id="MobiDB-lite"/>
    </source>
</evidence>
<gene>
    <name evidence="2" type="ORF">CNMCM5793_003314</name>
    <name evidence="3" type="ORF">CNMCM6106_004732</name>
</gene>
<keyword evidence="4" id="KW-1185">Reference proteome</keyword>
<dbReference type="PANTHER" id="PTHR38167:SF1">
    <property type="entry name" value="C2H2-TYPE DOMAIN-CONTAINING PROTEIN"/>
    <property type="match status" value="1"/>
</dbReference>
<evidence type="ECO:0000313" key="2">
    <source>
        <dbReference type="EMBL" id="KAF7128526.1"/>
    </source>
</evidence>
<dbReference type="EMBL" id="JACBAD010001919">
    <property type="protein sequence ID" value="KAF7128526.1"/>
    <property type="molecule type" value="Genomic_DNA"/>
</dbReference>
<organism evidence="3 5">
    <name type="scientific">Aspergillus hiratsukae</name>
    <dbReference type="NCBI Taxonomy" id="1194566"/>
    <lineage>
        <taxon>Eukaryota</taxon>
        <taxon>Fungi</taxon>
        <taxon>Dikarya</taxon>
        <taxon>Ascomycota</taxon>
        <taxon>Pezizomycotina</taxon>
        <taxon>Eurotiomycetes</taxon>
        <taxon>Eurotiomycetidae</taxon>
        <taxon>Eurotiales</taxon>
        <taxon>Aspergillaceae</taxon>
        <taxon>Aspergillus</taxon>
        <taxon>Aspergillus subgen. Fumigati</taxon>
    </lineage>
</organism>
<name>A0A8H6UZF1_9EURO</name>
<dbReference type="OrthoDB" id="5422613at2759"/>
<dbReference type="AlphaFoldDB" id="A0A8H6UZF1"/>
<evidence type="ECO:0000313" key="5">
    <source>
        <dbReference type="Proteomes" id="UP000662466"/>
    </source>
</evidence>
<sequence>MAVYDTENLEEVTQFREALDAAPAWLLNKILRDVCIRVPAARPLVSHSLLVTEDQVAIKGDDSDSDSESDTHSESDADNGSESETSKHKREPANGILEVIEPKVPAPVERKRLRRRYALCFNCEEEYDVTLNDEVSCLYHPELPEPDEDAWADHDEYVHGDINTKEMREEYPDGFYYPCCDREYGEEGCEVDWHEEDTSGRKRRKY</sequence>
<evidence type="ECO:0000313" key="4">
    <source>
        <dbReference type="Proteomes" id="UP000630445"/>
    </source>
</evidence>
<dbReference type="EMBL" id="JACBAF010002019">
    <property type="protein sequence ID" value="KAF7169829.1"/>
    <property type="molecule type" value="Genomic_DNA"/>
</dbReference>
<protein>
    <submittedName>
        <fullName evidence="3">Uncharacterized protein</fullName>
    </submittedName>
</protein>
<dbReference type="Proteomes" id="UP000630445">
    <property type="component" value="Unassembled WGS sequence"/>
</dbReference>
<feature type="region of interest" description="Disordered" evidence="1">
    <location>
        <begin position="59"/>
        <end position="96"/>
    </location>
</feature>
<dbReference type="Proteomes" id="UP000662466">
    <property type="component" value="Unassembled WGS sequence"/>
</dbReference>
<reference evidence="3" key="1">
    <citation type="submission" date="2020-06" db="EMBL/GenBank/DDBJ databases">
        <title>Draft genome sequences of strains closely related to Aspergillus parafelis and Aspergillus hiratsukae.</title>
        <authorList>
            <person name="Dos Santos R.A.C."/>
            <person name="Rivero-Menendez O."/>
            <person name="Steenwyk J.L."/>
            <person name="Mead M.E."/>
            <person name="Goldman G.H."/>
            <person name="Alastruey-Izquierdo A."/>
            <person name="Rokas A."/>
        </authorList>
    </citation>
    <scope>NUCLEOTIDE SEQUENCE</scope>
    <source>
        <strain evidence="2">CNM-CM5793</strain>
        <strain evidence="3">CNM-CM6106</strain>
    </source>
</reference>
<dbReference type="PANTHER" id="PTHR38167">
    <property type="entry name" value="C2H2-TYPE DOMAIN-CONTAINING PROTEIN"/>
    <property type="match status" value="1"/>
</dbReference>
<comment type="caution">
    <text evidence="3">The sequence shown here is derived from an EMBL/GenBank/DDBJ whole genome shotgun (WGS) entry which is preliminary data.</text>
</comment>
<proteinExistence type="predicted"/>
<evidence type="ECO:0000313" key="3">
    <source>
        <dbReference type="EMBL" id="KAF7169829.1"/>
    </source>
</evidence>